<dbReference type="GO" id="GO:1990904">
    <property type="term" value="C:ribonucleoprotein complex"/>
    <property type="evidence" value="ECO:0007669"/>
    <property type="project" value="UniProtKB-KW"/>
</dbReference>
<keyword evidence="5" id="KW-0694">RNA-binding</keyword>
<evidence type="ECO:0000259" key="6">
    <source>
        <dbReference type="SMART" id="SM00739"/>
    </source>
</evidence>
<dbReference type="PANTHER" id="PTHR12903">
    <property type="entry name" value="MITOCHONDRIAL RIBOSOMAL PROTEIN L24"/>
    <property type="match status" value="1"/>
</dbReference>
<evidence type="ECO:0000313" key="8">
    <source>
        <dbReference type="Proteomes" id="UP000034913"/>
    </source>
</evidence>
<evidence type="ECO:0000256" key="2">
    <source>
        <dbReference type="ARBA" id="ARBA00022980"/>
    </source>
</evidence>
<protein>
    <recommendedName>
        <fullName evidence="4 5">Large ribosomal subunit protein uL24</fullName>
    </recommendedName>
</protein>
<evidence type="ECO:0000256" key="1">
    <source>
        <dbReference type="ARBA" id="ARBA00010618"/>
    </source>
</evidence>
<comment type="function">
    <text evidence="5">One of two assembly initiator proteins, it binds directly to the 5'-end of the 23S rRNA, where it nucleates assembly of the 50S subunit.</text>
</comment>
<dbReference type="PROSITE" id="PS01108">
    <property type="entry name" value="RIBOSOMAL_L24"/>
    <property type="match status" value="1"/>
</dbReference>
<dbReference type="SUPFAM" id="SSF50104">
    <property type="entry name" value="Translation proteins SH3-like domain"/>
    <property type="match status" value="1"/>
</dbReference>
<dbReference type="NCBIfam" id="TIGR01079">
    <property type="entry name" value="rplX_bact"/>
    <property type="match status" value="1"/>
</dbReference>
<comment type="caution">
    <text evidence="7">The sequence shown here is derived from an EMBL/GenBank/DDBJ whole genome shotgun (WGS) entry which is preliminary data.</text>
</comment>
<name>A0A0G1X7B8_UNCK3</name>
<dbReference type="GO" id="GO:0005840">
    <property type="term" value="C:ribosome"/>
    <property type="evidence" value="ECO:0007669"/>
    <property type="project" value="UniProtKB-KW"/>
</dbReference>
<comment type="function">
    <text evidence="5">One of the proteins that surrounds the polypeptide exit tunnel on the outside of the subunit.</text>
</comment>
<dbReference type="GO" id="GO:0006412">
    <property type="term" value="P:translation"/>
    <property type="evidence" value="ECO:0007669"/>
    <property type="project" value="UniProtKB-UniRule"/>
</dbReference>
<evidence type="ECO:0000256" key="5">
    <source>
        <dbReference type="HAMAP-Rule" id="MF_01326"/>
    </source>
</evidence>
<dbReference type="Gene3D" id="2.30.30.30">
    <property type="match status" value="1"/>
</dbReference>
<keyword evidence="3 5" id="KW-0687">Ribonucleoprotein</keyword>
<keyword evidence="5" id="KW-0699">rRNA-binding</keyword>
<proteinExistence type="inferred from homology"/>
<dbReference type="GO" id="GO:0003735">
    <property type="term" value="F:structural constituent of ribosome"/>
    <property type="evidence" value="ECO:0007669"/>
    <property type="project" value="InterPro"/>
</dbReference>
<dbReference type="SMART" id="SM00739">
    <property type="entry name" value="KOW"/>
    <property type="match status" value="1"/>
</dbReference>
<dbReference type="AlphaFoldDB" id="A0A0G1X7B8"/>
<dbReference type="InterPro" id="IPR005825">
    <property type="entry name" value="Ribosomal_uL24_CS"/>
</dbReference>
<evidence type="ECO:0000256" key="3">
    <source>
        <dbReference type="ARBA" id="ARBA00023274"/>
    </source>
</evidence>
<keyword evidence="2 5" id="KW-0689">Ribosomal protein</keyword>
<organism evidence="7 8">
    <name type="scientific">candidate division Kazan bacterium GW2011_GWB1_52_7</name>
    <dbReference type="NCBI Taxonomy" id="1620414"/>
    <lineage>
        <taxon>Bacteria</taxon>
        <taxon>Bacteria division Kazan-3B-28</taxon>
    </lineage>
</organism>
<evidence type="ECO:0000256" key="4">
    <source>
        <dbReference type="ARBA" id="ARBA00035206"/>
    </source>
</evidence>
<dbReference type="Proteomes" id="UP000034913">
    <property type="component" value="Unassembled WGS sequence"/>
</dbReference>
<dbReference type="InterPro" id="IPR041988">
    <property type="entry name" value="Ribosomal_uL24_KOW"/>
</dbReference>
<dbReference type="Pfam" id="PF17136">
    <property type="entry name" value="ribosomal_L24"/>
    <property type="match status" value="1"/>
</dbReference>
<comment type="subunit">
    <text evidence="5">Part of the 50S ribosomal subunit.</text>
</comment>
<dbReference type="InterPro" id="IPR003256">
    <property type="entry name" value="Ribosomal_uL24"/>
</dbReference>
<feature type="domain" description="KOW" evidence="6">
    <location>
        <begin position="2"/>
        <end position="29"/>
    </location>
</feature>
<dbReference type="InterPro" id="IPR008991">
    <property type="entry name" value="Translation_prot_SH3-like_sf"/>
</dbReference>
<comment type="similarity">
    <text evidence="1 5">Belongs to the universal ribosomal protein uL24 family.</text>
</comment>
<evidence type="ECO:0000313" key="7">
    <source>
        <dbReference type="EMBL" id="KKW26715.1"/>
    </source>
</evidence>
<sequence length="107" mass="11822">MKVKKGDKVLVIKGRDRGKSGHVASADHQLGKVKVEGVNIHKRHQRRGGQNRQPGGIVEVVAAMPVESVMLICPSCNHPTRVGYHRIGEVKKRVCRVCKAIIEDVKK</sequence>
<dbReference type="InterPro" id="IPR005824">
    <property type="entry name" value="KOW"/>
</dbReference>
<dbReference type="HAMAP" id="MF_01326_B">
    <property type="entry name" value="Ribosomal_uL24_B"/>
    <property type="match status" value="1"/>
</dbReference>
<reference evidence="7 8" key="1">
    <citation type="journal article" date="2015" name="Nature">
        <title>rRNA introns, odd ribosomes, and small enigmatic genomes across a large radiation of phyla.</title>
        <authorList>
            <person name="Brown C.T."/>
            <person name="Hug L.A."/>
            <person name="Thomas B.C."/>
            <person name="Sharon I."/>
            <person name="Castelle C.J."/>
            <person name="Singh A."/>
            <person name="Wilkins M.J."/>
            <person name="Williams K.H."/>
            <person name="Banfield J.F."/>
        </authorList>
    </citation>
    <scope>NUCLEOTIDE SEQUENCE [LARGE SCALE GENOMIC DNA]</scope>
</reference>
<dbReference type="GO" id="GO:0019843">
    <property type="term" value="F:rRNA binding"/>
    <property type="evidence" value="ECO:0007669"/>
    <property type="project" value="UniProtKB-UniRule"/>
</dbReference>
<dbReference type="InterPro" id="IPR014722">
    <property type="entry name" value="Rib_uL2_dom2"/>
</dbReference>
<accession>A0A0G1X7B8</accession>
<dbReference type="InterPro" id="IPR057264">
    <property type="entry name" value="Ribosomal_uL24_C"/>
</dbReference>
<gene>
    <name evidence="5" type="primary">rplX</name>
    <name evidence="7" type="ORF">VF00_C0002G0040</name>
</gene>
<dbReference type="EMBL" id="LCRB01000002">
    <property type="protein sequence ID" value="KKW26715.1"/>
    <property type="molecule type" value="Genomic_DNA"/>
</dbReference>
<dbReference type="CDD" id="cd06089">
    <property type="entry name" value="KOW_RPL26"/>
    <property type="match status" value="1"/>
</dbReference>